<accession>I4EHU7</accession>
<dbReference type="CDD" id="cd04200">
    <property type="entry name" value="CuRO_2_ceruloplasmin_like"/>
    <property type="match status" value="1"/>
</dbReference>
<evidence type="ECO:0000256" key="5">
    <source>
        <dbReference type="ARBA" id="ARBA00023002"/>
    </source>
</evidence>
<evidence type="ECO:0000313" key="11">
    <source>
        <dbReference type="Proteomes" id="UP000004221"/>
    </source>
</evidence>
<protein>
    <submittedName>
        <fullName evidence="10">Putative Multicopper oxidase</fullName>
        <ecNumber evidence="10">1.-.-.-</ecNumber>
    </submittedName>
</protein>
<dbReference type="Proteomes" id="UP000004221">
    <property type="component" value="Unassembled WGS sequence"/>
</dbReference>
<evidence type="ECO:0000256" key="1">
    <source>
        <dbReference type="ARBA" id="ARBA00010609"/>
    </source>
</evidence>
<dbReference type="InterPro" id="IPR002355">
    <property type="entry name" value="Cu_oxidase_Cu_BS"/>
</dbReference>
<dbReference type="Pfam" id="PF07732">
    <property type="entry name" value="Cu-oxidase_3"/>
    <property type="match status" value="1"/>
</dbReference>
<evidence type="ECO:0000256" key="6">
    <source>
        <dbReference type="ARBA" id="ARBA00023157"/>
    </source>
</evidence>
<comment type="similarity">
    <text evidence="1">Belongs to the multicopper oxidase family.</text>
</comment>
<keyword evidence="6" id="KW-1015">Disulfide bond</keyword>
<dbReference type="PROSITE" id="PS51257">
    <property type="entry name" value="PROKAR_LIPOPROTEIN"/>
    <property type="match status" value="1"/>
</dbReference>
<dbReference type="InterPro" id="IPR033138">
    <property type="entry name" value="Cu_oxidase_CS"/>
</dbReference>
<evidence type="ECO:0000256" key="2">
    <source>
        <dbReference type="ARBA" id="ARBA00022723"/>
    </source>
</evidence>
<dbReference type="SUPFAM" id="SSF49503">
    <property type="entry name" value="Cupredoxins"/>
    <property type="match status" value="2"/>
</dbReference>
<keyword evidence="5 10" id="KW-0560">Oxidoreductase</keyword>
<keyword evidence="11" id="KW-1185">Reference proteome</keyword>
<dbReference type="Gene3D" id="2.60.40.420">
    <property type="entry name" value="Cupredoxins - blue copper proteins"/>
    <property type="match status" value="1"/>
</dbReference>
<dbReference type="PROSITE" id="PS00079">
    <property type="entry name" value="MULTICOPPER_OXIDASE1"/>
    <property type="match status" value="1"/>
</dbReference>
<dbReference type="Pfam" id="PF07731">
    <property type="entry name" value="Cu-oxidase_2"/>
    <property type="match status" value="1"/>
</dbReference>
<keyword evidence="4" id="KW-0677">Repeat</keyword>
<organism evidence="10 11">
    <name type="scientific">Nitrolancea hollandica Lb</name>
    <dbReference type="NCBI Taxonomy" id="1129897"/>
    <lineage>
        <taxon>Bacteria</taxon>
        <taxon>Pseudomonadati</taxon>
        <taxon>Thermomicrobiota</taxon>
        <taxon>Thermomicrobia</taxon>
        <taxon>Sphaerobacterales</taxon>
        <taxon>Sphaerobacterineae</taxon>
        <taxon>Sphaerobacteraceae</taxon>
        <taxon>Nitrolancea</taxon>
    </lineage>
</organism>
<sequence>MVRVLGISRSLPRRSIPWLIIGLLAAMPLLVIGCSQQSDSATEHSMTPGASMATPASGTGQTRTYYIAADEVDWNYAPSDRNQITGQPFDDEANVFVENGPDRIGKVYHKSLYREYTDQTFTTLKETDPKWQHLGTLGPVIHAEVGDSIQVVFKNNTQFPASMHPHGVFYQKNAEGAPYNDGTSGGDQADDAVPPGGTYTYHWEVPERAGPGPHDPSSVIWMYHSHTDEIADGYAGLVGPMIITRQGSAKPDGSPNDVDREFVTMFSVIDENASPYLEQNIKTFAQQPDSVKPDDEEFQESNLMHSINGYVYGNLPGLAMKQGERVRWYVLGMGNEVDLHTPHWHGQTLLMGGMRMDMVELLPMSMKVLDMIPDNPGTWLYHCHVNDHIQAGMQALFTVTP</sequence>
<dbReference type="InterPro" id="IPR008972">
    <property type="entry name" value="Cupredoxin"/>
</dbReference>
<dbReference type="PANTHER" id="PTHR11709">
    <property type="entry name" value="MULTI-COPPER OXIDASE"/>
    <property type="match status" value="1"/>
</dbReference>
<reference evidence="10 11" key="1">
    <citation type="journal article" date="2012" name="ISME J.">
        <title>Nitrification expanded: discovery, physiology and genomics of a nitrite-oxidizing bacterium from the phylum Chloroflexi.</title>
        <authorList>
            <person name="Sorokin D.Y."/>
            <person name="Lucker S."/>
            <person name="Vejmelkova D."/>
            <person name="Kostrikina N.A."/>
            <person name="Kleerebezem R."/>
            <person name="Rijpstra W.I."/>
            <person name="Damste J.S."/>
            <person name="Le Paslier D."/>
            <person name="Muyzer G."/>
            <person name="Wagner M."/>
            <person name="van Loosdrecht M.C."/>
            <person name="Daims H."/>
        </authorList>
    </citation>
    <scope>NUCLEOTIDE SEQUENCE [LARGE SCALE GENOMIC DNA]</scope>
    <source>
        <strain evidence="11">none</strain>
    </source>
</reference>
<proteinExistence type="inferred from homology"/>
<evidence type="ECO:0000259" key="8">
    <source>
        <dbReference type="Pfam" id="PF07731"/>
    </source>
</evidence>
<feature type="domain" description="Plastocyanin-like" evidence="8">
    <location>
        <begin position="292"/>
        <end position="400"/>
    </location>
</feature>
<dbReference type="InterPro" id="IPR011707">
    <property type="entry name" value="Cu-oxidase-like_N"/>
</dbReference>
<evidence type="ECO:0000256" key="7">
    <source>
        <dbReference type="ARBA" id="ARBA00023180"/>
    </source>
</evidence>
<name>I4EHU7_9BACT</name>
<dbReference type="GO" id="GO:0016491">
    <property type="term" value="F:oxidoreductase activity"/>
    <property type="evidence" value="ECO:0007669"/>
    <property type="project" value="UniProtKB-KW"/>
</dbReference>
<gene>
    <name evidence="10" type="ORF">NITHO_3280006</name>
</gene>
<dbReference type="AlphaFoldDB" id="I4EHU7"/>
<dbReference type="PANTHER" id="PTHR11709:SF486">
    <property type="entry name" value="MULTICOPPER OXIDASE"/>
    <property type="match status" value="1"/>
</dbReference>
<evidence type="ECO:0000256" key="3">
    <source>
        <dbReference type="ARBA" id="ARBA00022729"/>
    </source>
</evidence>
<dbReference type="EC" id="1.-.-.-" evidence="10"/>
<dbReference type="InterPro" id="IPR011706">
    <property type="entry name" value="Cu-oxidase_C"/>
</dbReference>
<feature type="domain" description="Plastocyanin-like" evidence="9">
    <location>
        <begin position="136"/>
        <end position="246"/>
    </location>
</feature>
<dbReference type="RefSeq" id="WP_008478303.1">
    <property type="nucleotide sequence ID" value="NZ_CAGS01000255.1"/>
</dbReference>
<dbReference type="GO" id="GO:0005507">
    <property type="term" value="F:copper ion binding"/>
    <property type="evidence" value="ECO:0007669"/>
    <property type="project" value="InterPro"/>
</dbReference>
<dbReference type="PROSITE" id="PS00080">
    <property type="entry name" value="MULTICOPPER_OXIDASE2"/>
    <property type="match status" value="1"/>
</dbReference>
<dbReference type="EMBL" id="CAGS01000255">
    <property type="protein sequence ID" value="CCF84259.1"/>
    <property type="molecule type" value="Genomic_DNA"/>
</dbReference>
<dbReference type="FunFam" id="2.60.40.420:FF:000009">
    <property type="entry name" value="Ceruloplasmin"/>
    <property type="match status" value="1"/>
</dbReference>
<keyword evidence="7" id="KW-0325">Glycoprotein</keyword>
<evidence type="ECO:0000256" key="4">
    <source>
        <dbReference type="ARBA" id="ARBA00022737"/>
    </source>
</evidence>
<comment type="caution">
    <text evidence="10">The sequence shown here is derived from an EMBL/GenBank/DDBJ whole genome shotgun (WGS) entry which is preliminary data.</text>
</comment>
<evidence type="ECO:0000313" key="10">
    <source>
        <dbReference type="EMBL" id="CCF84259.1"/>
    </source>
</evidence>
<keyword evidence="3" id="KW-0732">Signal</keyword>
<keyword evidence="2" id="KW-0479">Metal-binding</keyword>
<evidence type="ECO:0000259" key="9">
    <source>
        <dbReference type="Pfam" id="PF07732"/>
    </source>
</evidence>
<dbReference type="InterPro" id="IPR045087">
    <property type="entry name" value="Cu-oxidase_fam"/>
</dbReference>